<name>A0AAV4CKX5_9GAST</name>
<comment type="caution">
    <text evidence="1">The sequence shown here is derived from an EMBL/GenBank/DDBJ whole genome shotgun (WGS) entry which is preliminary data.</text>
</comment>
<proteinExistence type="predicted"/>
<protein>
    <submittedName>
        <fullName evidence="1">Transposable element tcb1 transposase</fullName>
    </submittedName>
</protein>
<dbReference type="Gene3D" id="3.30.420.10">
    <property type="entry name" value="Ribonuclease H-like superfamily/Ribonuclease H"/>
    <property type="match status" value="1"/>
</dbReference>
<dbReference type="EMBL" id="BLXT01006566">
    <property type="protein sequence ID" value="GFO32102.1"/>
    <property type="molecule type" value="Genomic_DNA"/>
</dbReference>
<dbReference type="InterPro" id="IPR036397">
    <property type="entry name" value="RNaseH_sf"/>
</dbReference>
<keyword evidence="2" id="KW-1185">Reference proteome</keyword>
<dbReference type="GO" id="GO:0003676">
    <property type="term" value="F:nucleic acid binding"/>
    <property type="evidence" value="ECO:0007669"/>
    <property type="project" value="InterPro"/>
</dbReference>
<organism evidence="1 2">
    <name type="scientific">Plakobranchus ocellatus</name>
    <dbReference type="NCBI Taxonomy" id="259542"/>
    <lineage>
        <taxon>Eukaryota</taxon>
        <taxon>Metazoa</taxon>
        <taxon>Spiralia</taxon>
        <taxon>Lophotrochozoa</taxon>
        <taxon>Mollusca</taxon>
        <taxon>Gastropoda</taxon>
        <taxon>Heterobranchia</taxon>
        <taxon>Euthyneura</taxon>
        <taxon>Panpulmonata</taxon>
        <taxon>Sacoglossa</taxon>
        <taxon>Placobranchoidea</taxon>
        <taxon>Plakobranchidae</taxon>
        <taxon>Plakobranchus</taxon>
    </lineage>
</organism>
<dbReference type="Proteomes" id="UP000735302">
    <property type="component" value="Unassembled WGS sequence"/>
</dbReference>
<accession>A0AAV4CKX5</accession>
<evidence type="ECO:0000313" key="2">
    <source>
        <dbReference type="Proteomes" id="UP000735302"/>
    </source>
</evidence>
<dbReference type="AlphaFoldDB" id="A0AAV4CKX5"/>
<sequence length="114" mass="12921">MLLIQPEPYRDTNHHTWHRAHRARETQAYLAGQQIGVIHPWPAVSPDMSPIDHVWDILGRHIQWMNPAPQNNAKLIQSLTNAWNAIPRGQIVNIVNSMRCGCQAVTAAGGRSRY</sequence>
<reference evidence="1 2" key="1">
    <citation type="journal article" date="2021" name="Elife">
        <title>Chloroplast acquisition without the gene transfer in kleptoplastic sea slugs, Plakobranchus ocellatus.</title>
        <authorList>
            <person name="Maeda T."/>
            <person name="Takahashi S."/>
            <person name="Yoshida T."/>
            <person name="Shimamura S."/>
            <person name="Takaki Y."/>
            <person name="Nagai Y."/>
            <person name="Toyoda A."/>
            <person name="Suzuki Y."/>
            <person name="Arimoto A."/>
            <person name="Ishii H."/>
            <person name="Satoh N."/>
            <person name="Nishiyama T."/>
            <person name="Hasebe M."/>
            <person name="Maruyama T."/>
            <person name="Minagawa J."/>
            <person name="Obokata J."/>
            <person name="Shigenobu S."/>
        </authorList>
    </citation>
    <scope>NUCLEOTIDE SEQUENCE [LARGE SCALE GENOMIC DNA]</scope>
</reference>
<evidence type="ECO:0000313" key="1">
    <source>
        <dbReference type="EMBL" id="GFO32102.1"/>
    </source>
</evidence>
<gene>
    <name evidence="1" type="ORF">PoB_005860700</name>
</gene>